<name>A0ACB9N901_9MYRT</name>
<reference evidence="2" key="1">
    <citation type="journal article" date="2023" name="Front. Plant Sci.">
        <title>Chromosomal-level genome assembly of Melastoma candidum provides insights into trichome evolution.</title>
        <authorList>
            <person name="Zhong Y."/>
            <person name="Wu W."/>
            <person name="Sun C."/>
            <person name="Zou P."/>
            <person name="Liu Y."/>
            <person name="Dai S."/>
            <person name="Zhou R."/>
        </authorList>
    </citation>
    <scope>NUCLEOTIDE SEQUENCE [LARGE SCALE GENOMIC DNA]</scope>
</reference>
<proteinExistence type="predicted"/>
<sequence length="130" mass="14790">MQRLSFNDNWQIFDRDSSLNPRFAARKHSTMLNTKSLAQITTPGNGTGSPPSSPSSIRGRNVVYEVEGSYLQRCCAVYNDQRRLVAEIRRKESVENDVFRLVVQQEMTSAMGMAVDILLDQMFGRSLRRS</sequence>
<accession>A0ACB9N901</accession>
<dbReference type="Proteomes" id="UP001057402">
    <property type="component" value="Chromosome 8"/>
</dbReference>
<organism evidence="1 2">
    <name type="scientific">Melastoma candidum</name>
    <dbReference type="NCBI Taxonomy" id="119954"/>
    <lineage>
        <taxon>Eukaryota</taxon>
        <taxon>Viridiplantae</taxon>
        <taxon>Streptophyta</taxon>
        <taxon>Embryophyta</taxon>
        <taxon>Tracheophyta</taxon>
        <taxon>Spermatophyta</taxon>
        <taxon>Magnoliopsida</taxon>
        <taxon>eudicotyledons</taxon>
        <taxon>Gunneridae</taxon>
        <taxon>Pentapetalae</taxon>
        <taxon>rosids</taxon>
        <taxon>malvids</taxon>
        <taxon>Myrtales</taxon>
        <taxon>Melastomataceae</taxon>
        <taxon>Melastomatoideae</taxon>
        <taxon>Melastomateae</taxon>
        <taxon>Melastoma</taxon>
    </lineage>
</organism>
<evidence type="ECO:0000313" key="2">
    <source>
        <dbReference type="Proteomes" id="UP001057402"/>
    </source>
</evidence>
<gene>
    <name evidence="1" type="ORF">MLD38_029829</name>
</gene>
<dbReference type="EMBL" id="CM042887">
    <property type="protein sequence ID" value="KAI4331666.1"/>
    <property type="molecule type" value="Genomic_DNA"/>
</dbReference>
<evidence type="ECO:0000313" key="1">
    <source>
        <dbReference type="EMBL" id="KAI4331666.1"/>
    </source>
</evidence>
<protein>
    <submittedName>
        <fullName evidence="1">Uncharacterized protein</fullName>
    </submittedName>
</protein>
<comment type="caution">
    <text evidence="1">The sequence shown here is derived from an EMBL/GenBank/DDBJ whole genome shotgun (WGS) entry which is preliminary data.</text>
</comment>
<keyword evidence="2" id="KW-1185">Reference proteome</keyword>